<reference evidence="4" key="1">
    <citation type="submission" date="2018-05" db="EMBL/GenBank/DDBJ databases">
        <authorList>
            <person name="Li X."/>
        </authorList>
    </citation>
    <scope>NUCLEOTIDE SEQUENCE [LARGE SCALE GENOMIC DNA]</scope>
    <source>
        <strain evidence="4">LX32</strain>
    </source>
</reference>
<evidence type="ECO:0000256" key="2">
    <source>
        <dbReference type="SAM" id="SignalP"/>
    </source>
</evidence>
<name>A0A328AJ13_9CAUL</name>
<dbReference type="InterPro" id="IPR014147">
    <property type="entry name" value="T4SS_TrbJ"/>
</dbReference>
<keyword evidence="2" id="KW-0732">Signal</keyword>
<comment type="caution">
    <text evidence="3">The sequence shown here is derived from an EMBL/GenBank/DDBJ whole genome shotgun (WGS) entry which is preliminary data.</text>
</comment>
<feature type="signal peptide" evidence="2">
    <location>
        <begin position="1"/>
        <end position="25"/>
    </location>
</feature>
<feature type="coiled-coil region" evidence="1">
    <location>
        <begin position="39"/>
        <end position="73"/>
    </location>
</feature>
<feature type="chain" id="PRO_5016319275" evidence="2">
    <location>
        <begin position="26"/>
        <end position="242"/>
    </location>
</feature>
<dbReference type="AlphaFoldDB" id="A0A328AJ13"/>
<keyword evidence="4" id="KW-1185">Reference proteome</keyword>
<organism evidence="3 4">
    <name type="scientific">Phenylobacterium soli</name>
    <dbReference type="NCBI Taxonomy" id="2170551"/>
    <lineage>
        <taxon>Bacteria</taxon>
        <taxon>Pseudomonadati</taxon>
        <taxon>Pseudomonadota</taxon>
        <taxon>Alphaproteobacteria</taxon>
        <taxon>Caulobacterales</taxon>
        <taxon>Caulobacteraceae</taxon>
        <taxon>Phenylobacterium</taxon>
    </lineage>
</organism>
<keyword evidence="1" id="KW-0175">Coiled coil</keyword>
<evidence type="ECO:0000313" key="3">
    <source>
        <dbReference type="EMBL" id="RAK54933.1"/>
    </source>
</evidence>
<dbReference type="RefSeq" id="WP_111528683.1">
    <property type="nucleotide sequence ID" value="NZ_JBHRSG010000004.1"/>
</dbReference>
<dbReference type="OrthoDB" id="9807335at2"/>
<dbReference type="NCBIfam" id="NF010448">
    <property type="entry name" value="PRK13874.1"/>
    <property type="match status" value="1"/>
</dbReference>
<protein>
    <submittedName>
        <fullName evidence="3">P-type conjugative transfer protein TrbJ</fullName>
    </submittedName>
</protein>
<proteinExistence type="predicted"/>
<dbReference type="NCBIfam" id="TIGR02780">
    <property type="entry name" value="TrbJ_Ti"/>
    <property type="match status" value="1"/>
</dbReference>
<accession>A0A328AJ13</accession>
<evidence type="ECO:0000313" key="4">
    <source>
        <dbReference type="Proteomes" id="UP000249254"/>
    </source>
</evidence>
<dbReference type="EMBL" id="QFYQ01000001">
    <property type="protein sequence ID" value="RAK54933.1"/>
    <property type="molecule type" value="Genomic_DNA"/>
</dbReference>
<gene>
    <name evidence="3" type="primary">trbJ</name>
    <name evidence="3" type="ORF">DJ017_10530</name>
</gene>
<sequence length="242" mass="25702">MRPRAAQLVATMAAAFLMQAGSASAQLTVYDPSNYASNVLQAARALEQINNQVRSLQNQALSLSNQARNLAQLPYSSLQTLQGDLGRITQLTQRARGLAYDVQAIDRAFARDYAVQPGSSDASLVAAAQTRWSNASAAFEDSLQMQAGVISGLPASRGVMSSLVGASQGATGILQATQAGNQLLALQSQQLADLTAVVAAQGRAAALEQADRAASRAQAQEQFRRFMDRGQGYQPRSVEIFR</sequence>
<dbReference type="Proteomes" id="UP000249254">
    <property type="component" value="Unassembled WGS sequence"/>
</dbReference>
<evidence type="ECO:0000256" key="1">
    <source>
        <dbReference type="SAM" id="Coils"/>
    </source>
</evidence>